<dbReference type="InterPro" id="IPR006015">
    <property type="entry name" value="Universal_stress_UspA"/>
</dbReference>
<evidence type="ECO:0000256" key="1">
    <source>
        <dbReference type="ARBA" id="ARBA00008791"/>
    </source>
</evidence>
<sequence length="154" mass="17111">MYKKYQRILAPVDGSKEAELALKKSIAIALQNDASLIICHVVDTRSIQTSTGYEGILSDELVDQAKSLLADYKKYAEKRGVKEVKTIIDYGSPKIQIAFKLSKENNIDLIMIGATGLNAVERLFIGSVSEYVIRNANCDVLVVRTNLENIEEDD</sequence>
<dbReference type="Gene3D" id="3.40.50.620">
    <property type="entry name" value="HUPs"/>
    <property type="match status" value="1"/>
</dbReference>
<gene>
    <name evidence="3" type="ORF">CYJ27_04260</name>
</gene>
<feature type="domain" description="UspA" evidence="2">
    <location>
        <begin position="5"/>
        <end position="144"/>
    </location>
</feature>
<dbReference type="SUPFAM" id="SSF52402">
    <property type="entry name" value="Adenine nucleotide alpha hydrolases-like"/>
    <property type="match status" value="1"/>
</dbReference>
<accession>A0A120I8W0</accession>
<evidence type="ECO:0000259" key="2">
    <source>
        <dbReference type="Pfam" id="PF00582"/>
    </source>
</evidence>
<dbReference type="PANTHER" id="PTHR46268:SF6">
    <property type="entry name" value="UNIVERSAL STRESS PROTEIN UP12"/>
    <property type="match status" value="1"/>
</dbReference>
<protein>
    <submittedName>
        <fullName evidence="3">Universal stress protein</fullName>
    </submittedName>
</protein>
<dbReference type="InterPro" id="IPR014729">
    <property type="entry name" value="Rossmann-like_a/b/a_fold"/>
</dbReference>
<keyword evidence="4" id="KW-1185">Reference proteome</keyword>
<name>A0A120I8W0_9LACT</name>
<comment type="caution">
    <text evidence="3">The sequence shown here is derived from an EMBL/GenBank/DDBJ whole genome shotgun (WGS) entry which is preliminary data.</text>
</comment>
<dbReference type="AlphaFoldDB" id="A0A120I8W0"/>
<dbReference type="PANTHER" id="PTHR46268">
    <property type="entry name" value="STRESS RESPONSE PROTEIN NHAX"/>
    <property type="match status" value="1"/>
</dbReference>
<comment type="similarity">
    <text evidence="1">Belongs to the universal stress protein A family.</text>
</comment>
<evidence type="ECO:0000313" key="4">
    <source>
        <dbReference type="Proteomes" id="UP000234775"/>
    </source>
</evidence>
<reference evidence="3 4" key="1">
    <citation type="submission" date="2017-12" db="EMBL/GenBank/DDBJ databases">
        <title>Phylogenetic diversity of female urinary microbiome.</title>
        <authorList>
            <person name="Thomas-White K."/>
            <person name="Wolfe A.J."/>
        </authorList>
    </citation>
    <scope>NUCLEOTIDE SEQUENCE [LARGE SCALE GENOMIC DNA]</scope>
    <source>
        <strain evidence="3 4">UMB0844</strain>
    </source>
</reference>
<dbReference type="KEGG" id="acg:AWM71_06870"/>
<dbReference type="RefSeq" id="WP_060777256.1">
    <property type="nucleotide sequence ID" value="NZ_CP014159.1"/>
</dbReference>
<dbReference type="Pfam" id="PF00582">
    <property type="entry name" value="Usp"/>
    <property type="match status" value="1"/>
</dbReference>
<evidence type="ECO:0000313" key="3">
    <source>
        <dbReference type="EMBL" id="PKY91299.1"/>
    </source>
</evidence>
<dbReference type="Proteomes" id="UP000234775">
    <property type="component" value="Unassembled WGS sequence"/>
</dbReference>
<proteinExistence type="inferred from homology"/>
<dbReference type="InterPro" id="IPR006016">
    <property type="entry name" value="UspA"/>
</dbReference>
<dbReference type="PRINTS" id="PR01438">
    <property type="entry name" value="UNVRSLSTRESS"/>
</dbReference>
<dbReference type="EMBL" id="PKGZ01000003">
    <property type="protein sequence ID" value="PKY91299.1"/>
    <property type="molecule type" value="Genomic_DNA"/>
</dbReference>
<dbReference type="CDD" id="cd00293">
    <property type="entry name" value="USP-like"/>
    <property type="match status" value="1"/>
</dbReference>
<organism evidence="3 4">
    <name type="scientific">Aerococcus christensenii</name>
    <dbReference type="NCBI Taxonomy" id="87541"/>
    <lineage>
        <taxon>Bacteria</taxon>
        <taxon>Bacillati</taxon>
        <taxon>Bacillota</taxon>
        <taxon>Bacilli</taxon>
        <taxon>Lactobacillales</taxon>
        <taxon>Aerococcaceae</taxon>
        <taxon>Aerococcus</taxon>
    </lineage>
</organism>